<name>A0A8J3YHU6_9ACTN</name>
<accession>A0A8J3YHU6</accession>
<dbReference type="AlphaFoldDB" id="A0A8J3YHU6"/>
<dbReference type="EMBL" id="BOPF01000003">
    <property type="protein sequence ID" value="GIJ44211.1"/>
    <property type="molecule type" value="Genomic_DNA"/>
</dbReference>
<evidence type="ECO:0000313" key="3">
    <source>
        <dbReference type="Proteomes" id="UP000619260"/>
    </source>
</evidence>
<evidence type="ECO:0000313" key="2">
    <source>
        <dbReference type="EMBL" id="GIJ44211.1"/>
    </source>
</evidence>
<proteinExistence type="predicted"/>
<comment type="caution">
    <text evidence="2">The sequence shown here is derived from an EMBL/GenBank/DDBJ whole genome shotgun (WGS) entry which is preliminary data.</text>
</comment>
<keyword evidence="1" id="KW-0472">Membrane</keyword>
<reference evidence="2" key="1">
    <citation type="submission" date="2021-01" db="EMBL/GenBank/DDBJ databases">
        <title>Whole genome shotgun sequence of Virgisporangium aliadipatigenens NBRC 105644.</title>
        <authorList>
            <person name="Komaki H."/>
            <person name="Tamura T."/>
        </authorList>
    </citation>
    <scope>NUCLEOTIDE SEQUENCE</scope>
    <source>
        <strain evidence="2">NBRC 105644</strain>
    </source>
</reference>
<evidence type="ECO:0000256" key="1">
    <source>
        <dbReference type="SAM" id="Phobius"/>
    </source>
</evidence>
<gene>
    <name evidence="2" type="ORF">Val02_10970</name>
</gene>
<dbReference type="Proteomes" id="UP000619260">
    <property type="component" value="Unassembled WGS sequence"/>
</dbReference>
<dbReference type="RefSeq" id="WP_203897778.1">
    <property type="nucleotide sequence ID" value="NZ_BOPF01000003.1"/>
</dbReference>
<keyword evidence="3" id="KW-1185">Reference proteome</keyword>
<keyword evidence="1" id="KW-1133">Transmembrane helix</keyword>
<protein>
    <submittedName>
        <fullName evidence="2">Uncharacterized protein</fullName>
    </submittedName>
</protein>
<keyword evidence="1" id="KW-0812">Transmembrane</keyword>
<feature type="transmembrane region" description="Helical" evidence="1">
    <location>
        <begin position="20"/>
        <end position="36"/>
    </location>
</feature>
<sequence>MTEKMDRPTRRLLRDADGLIRMWLIGATVVALAMLAGPNRWFGAVLLAMLAAGLILNATVLRDGVPVTASTQPDLHALVRGVAAEIGAKRKVDVRLTARVEVRARATRLRRELRIGYPLLAFVTRAELRGLVAAELTLLERPDARLATRLRDRWAASQPDTAADEADRALLAPHAAALLPDLDKAAVAAAGGPGVAARAYALVRTGAFEYALYLDDNRGPGPGSGILDWDDGWRRLLARGIGDLEWSAEDAASLADAHPGLVAQLRWLGTRSWPLKAASEPVPLAPLTARQRTWLARQTWRISGPRFVRWTTFDAAPGEWWQQRATRQATEYRKLAAEVSGGLGSIPGDDVEVVRVLAGVDEQPAKESGTVSTFGVLHAAGVLVEDALLRRGWTLSHPAVRGELVGPDGQRVDPRAIRSAVAEGAQGYPTLRTWLNRA</sequence>
<organism evidence="2 3">
    <name type="scientific">Virgisporangium aliadipatigenens</name>
    <dbReference type="NCBI Taxonomy" id="741659"/>
    <lineage>
        <taxon>Bacteria</taxon>
        <taxon>Bacillati</taxon>
        <taxon>Actinomycetota</taxon>
        <taxon>Actinomycetes</taxon>
        <taxon>Micromonosporales</taxon>
        <taxon>Micromonosporaceae</taxon>
        <taxon>Virgisporangium</taxon>
    </lineage>
</organism>